<sequence length="543" mass="57186">PHDRKVAPGRRMLALPTVCPCEAIAPGTLLASLVALVAGVARHDAAALPALRRGAGEALRVTRVLLAFLEEVREAAAPLPDASVLGLSELHVAIQKLRFLLADCSRRGARLWVLMNADLVASELRFVLGSVATAMDVLPADVVGASVEAGELARLLSQQAWRAPVWPDEDDGRATRSVRSMLKLRSAQFVPNVAVRGIVEQLLLANGTPLHEQQSSKHRCAVDKTASAFGPAAAGGVRLAVAFLIARLSRGTPEEQKKAAFEVRKLAKRNVYHRACLVEADAVPWLLHLVSSADASVQDNAIASLLNLSKHAAGRSALVEAGGLGLVVDAVNVAAKVEARQNAAAILFYLSPNSEYCQEIGRIPEAIPTLVRLMRDGTYRGRKNALVSLHGVLHGASSIGKSVTAGAVGVLASLLPGDREDLANDSVALLARIGEQPAGATAILASSELVTGLVDFLGASASRSGKDHCVALLASLCLHGGDKVVALMGKMTALMPALYALIADGSPLANKKARWLINEIHRVYEQRQPLPVAPPAGDRVIRV</sequence>
<dbReference type="InterPro" id="IPR011989">
    <property type="entry name" value="ARM-like"/>
</dbReference>
<dbReference type="Pfam" id="PF25598">
    <property type="entry name" value="ARM_PUB"/>
    <property type="match status" value="1"/>
</dbReference>
<dbReference type="PANTHER" id="PTHR23315:SF330">
    <property type="entry name" value="RING-TYPE E3 UBIQUITIN TRANSFERASE"/>
    <property type="match status" value="1"/>
</dbReference>
<dbReference type="Gene3D" id="1.25.10.10">
    <property type="entry name" value="Leucine-rich Repeat Variant"/>
    <property type="match status" value="2"/>
</dbReference>
<dbReference type="Proteomes" id="UP000015105">
    <property type="component" value="Chromosome 2D"/>
</dbReference>
<organism evidence="4 5">
    <name type="scientific">Aegilops tauschii subsp. strangulata</name>
    <name type="common">Goatgrass</name>
    <dbReference type="NCBI Taxonomy" id="200361"/>
    <lineage>
        <taxon>Eukaryota</taxon>
        <taxon>Viridiplantae</taxon>
        <taxon>Streptophyta</taxon>
        <taxon>Embryophyta</taxon>
        <taxon>Tracheophyta</taxon>
        <taxon>Spermatophyta</taxon>
        <taxon>Magnoliopsida</taxon>
        <taxon>Liliopsida</taxon>
        <taxon>Poales</taxon>
        <taxon>Poaceae</taxon>
        <taxon>BOP clade</taxon>
        <taxon>Pooideae</taxon>
        <taxon>Triticodae</taxon>
        <taxon>Triticeae</taxon>
        <taxon>Triticinae</taxon>
        <taxon>Aegilops</taxon>
    </lineage>
</organism>
<dbReference type="PANTHER" id="PTHR23315">
    <property type="entry name" value="U BOX DOMAIN-CONTAINING"/>
    <property type="match status" value="1"/>
</dbReference>
<evidence type="ECO:0000313" key="4">
    <source>
        <dbReference type="EnsemblPlants" id="AET2Gv21051600.2"/>
    </source>
</evidence>
<dbReference type="SUPFAM" id="SSF48371">
    <property type="entry name" value="ARM repeat"/>
    <property type="match status" value="1"/>
</dbReference>
<dbReference type="Gramene" id="AET2Gv21051600.2">
    <property type="protein sequence ID" value="AET2Gv21051600.2"/>
    <property type="gene ID" value="AET2Gv21051600"/>
</dbReference>
<dbReference type="AlphaFoldDB" id="A0A453D162"/>
<dbReference type="InterPro" id="IPR000225">
    <property type="entry name" value="Armadillo"/>
</dbReference>
<dbReference type="PROSITE" id="PS50176">
    <property type="entry name" value="ARM_REPEAT"/>
    <property type="match status" value="1"/>
</dbReference>
<keyword evidence="5" id="KW-1185">Reference proteome</keyword>
<dbReference type="FunFam" id="1.25.10.10:FF:000485">
    <property type="entry name" value="RING-type E3 ubiquitin transferase"/>
    <property type="match status" value="1"/>
</dbReference>
<accession>A0A453D162</accession>
<reference evidence="4" key="5">
    <citation type="journal article" date="2021" name="G3 (Bethesda)">
        <title>Aegilops tauschii genome assembly Aet v5.0 features greater sequence contiguity and improved annotation.</title>
        <authorList>
            <person name="Wang L."/>
            <person name="Zhu T."/>
            <person name="Rodriguez J.C."/>
            <person name="Deal K.R."/>
            <person name="Dubcovsky J."/>
            <person name="McGuire P.E."/>
            <person name="Lux T."/>
            <person name="Spannagl M."/>
            <person name="Mayer K.F.X."/>
            <person name="Baldrich P."/>
            <person name="Meyers B.C."/>
            <person name="Huo N."/>
            <person name="Gu Y.Q."/>
            <person name="Zhou H."/>
            <person name="Devos K.M."/>
            <person name="Bennetzen J.L."/>
            <person name="Unver T."/>
            <person name="Budak H."/>
            <person name="Gulick P.J."/>
            <person name="Galiba G."/>
            <person name="Kalapos B."/>
            <person name="Nelson D.R."/>
            <person name="Li P."/>
            <person name="You F.M."/>
            <person name="Luo M.C."/>
            <person name="Dvorak J."/>
        </authorList>
    </citation>
    <scope>NUCLEOTIDE SEQUENCE [LARGE SCALE GENOMIC DNA]</scope>
    <source>
        <strain evidence="4">cv. AL8/78</strain>
    </source>
</reference>
<evidence type="ECO:0000256" key="2">
    <source>
        <dbReference type="PROSITE-ProRule" id="PRU00259"/>
    </source>
</evidence>
<dbReference type="EnsemblPlants" id="AET2Gv21051600.2">
    <property type="protein sequence ID" value="AET2Gv21051600.2"/>
    <property type="gene ID" value="AET2Gv21051600"/>
</dbReference>
<name>A0A453D162_AEGTS</name>
<reference evidence="4" key="3">
    <citation type="journal article" date="2017" name="Nature">
        <title>Genome sequence of the progenitor of the wheat D genome Aegilops tauschii.</title>
        <authorList>
            <person name="Luo M.C."/>
            <person name="Gu Y.Q."/>
            <person name="Puiu D."/>
            <person name="Wang H."/>
            <person name="Twardziok S.O."/>
            <person name="Deal K.R."/>
            <person name="Huo N."/>
            <person name="Zhu T."/>
            <person name="Wang L."/>
            <person name="Wang Y."/>
            <person name="McGuire P.E."/>
            <person name="Liu S."/>
            <person name="Long H."/>
            <person name="Ramasamy R.K."/>
            <person name="Rodriguez J.C."/>
            <person name="Van S.L."/>
            <person name="Yuan L."/>
            <person name="Wang Z."/>
            <person name="Xia Z."/>
            <person name="Xiao L."/>
            <person name="Anderson O.D."/>
            <person name="Ouyang S."/>
            <person name="Liang Y."/>
            <person name="Zimin A.V."/>
            <person name="Pertea G."/>
            <person name="Qi P."/>
            <person name="Bennetzen J.L."/>
            <person name="Dai X."/>
            <person name="Dawson M.W."/>
            <person name="Muller H.G."/>
            <person name="Kugler K."/>
            <person name="Rivarola-Duarte L."/>
            <person name="Spannagl M."/>
            <person name="Mayer K.F.X."/>
            <person name="Lu F.H."/>
            <person name="Bevan M.W."/>
            <person name="Leroy P."/>
            <person name="Li P."/>
            <person name="You F.M."/>
            <person name="Sun Q."/>
            <person name="Liu Z."/>
            <person name="Lyons E."/>
            <person name="Wicker T."/>
            <person name="Salzberg S.L."/>
            <person name="Devos K.M."/>
            <person name="Dvorak J."/>
        </authorList>
    </citation>
    <scope>NUCLEOTIDE SEQUENCE [LARGE SCALE GENOMIC DNA]</scope>
    <source>
        <strain evidence="4">cv. AL8/78</strain>
    </source>
</reference>
<protein>
    <recommendedName>
        <fullName evidence="3">U-box domain-containing protein</fullName>
    </recommendedName>
</protein>
<dbReference type="InterPro" id="IPR058678">
    <property type="entry name" value="ARM_PUB"/>
</dbReference>
<keyword evidence="1" id="KW-0833">Ubl conjugation pathway</keyword>
<reference evidence="5" key="2">
    <citation type="journal article" date="2017" name="Nat. Plants">
        <title>The Aegilops tauschii genome reveals multiple impacts of transposons.</title>
        <authorList>
            <person name="Zhao G."/>
            <person name="Zou C."/>
            <person name="Li K."/>
            <person name="Wang K."/>
            <person name="Li T."/>
            <person name="Gao L."/>
            <person name="Zhang X."/>
            <person name="Wang H."/>
            <person name="Yang Z."/>
            <person name="Liu X."/>
            <person name="Jiang W."/>
            <person name="Mao L."/>
            <person name="Kong X."/>
            <person name="Jiao Y."/>
            <person name="Jia J."/>
        </authorList>
    </citation>
    <scope>NUCLEOTIDE SEQUENCE [LARGE SCALE GENOMIC DNA]</scope>
    <source>
        <strain evidence="5">cv. AL8/78</strain>
    </source>
</reference>
<proteinExistence type="predicted"/>
<evidence type="ECO:0000256" key="1">
    <source>
        <dbReference type="ARBA" id="ARBA00022786"/>
    </source>
</evidence>
<reference evidence="5" key="1">
    <citation type="journal article" date="2014" name="Science">
        <title>Ancient hybridizations among the ancestral genomes of bread wheat.</title>
        <authorList>
            <consortium name="International Wheat Genome Sequencing Consortium,"/>
            <person name="Marcussen T."/>
            <person name="Sandve S.R."/>
            <person name="Heier L."/>
            <person name="Spannagl M."/>
            <person name="Pfeifer M."/>
            <person name="Jakobsen K.S."/>
            <person name="Wulff B.B."/>
            <person name="Steuernagel B."/>
            <person name="Mayer K.F."/>
            <person name="Olsen O.A."/>
        </authorList>
    </citation>
    <scope>NUCLEOTIDE SEQUENCE [LARGE SCALE GENOMIC DNA]</scope>
    <source>
        <strain evidence="5">cv. AL8/78</strain>
    </source>
</reference>
<feature type="repeat" description="ARM" evidence="2">
    <location>
        <begin position="281"/>
        <end position="323"/>
    </location>
</feature>
<evidence type="ECO:0000313" key="5">
    <source>
        <dbReference type="Proteomes" id="UP000015105"/>
    </source>
</evidence>
<feature type="domain" description="U-box" evidence="3">
    <location>
        <begin position="244"/>
        <end position="490"/>
    </location>
</feature>
<dbReference type="InterPro" id="IPR016024">
    <property type="entry name" value="ARM-type_fold"/>
</dbReference>
<evidence type="ECO:0000259" key="3">
    <source>
        <dbReference type="Pfam" id="PF25598"/>
    </source>
</evidence>
<reference evidence="4" key="4">
    <citation type="submission" date="2019-03" db="UniProtKB">
        <authorList>
            <consortium name="EnsemblPlants"/>
        </authorList>
    </citation>
    <scope>IDENTIFICATION</scope>
</reference>